<dbReference type="EMBL" id="PEMH01000061">
    <property type="protein sequence ID" value="RTI02288.1"/>
    <property type="molecule type" value="Genomic_DNA"/>
</dbReference>
<protein>
    <submittedName>
        <fullName evidence="1">Uncharacterized protein</fullName>
    </submittedName>
</protein>
<dbReference type="Proteomes" id="UP000288347">
    <property type="component" value="Unassembled WGS sequence"/>
</dbReference>
<proteinExistence type="predicted"/>
<evidence type="ECO:0000313" key="1">
    <source>
        <dbReference type="EMBL" id="RTI02288.1"/>
    </source>
</evidence>
<gene>
    <name evidence="1" type="ORF">CSW29_02770</name>
</gene>
<organism evidence="1 2">
    <name type="scientific">Thermus scotoductus</name>
    <dbReference type="NCBI Taxonomy" id="37636"/>
    <lineage>
        <taxon>Bacteria</taxon>
        <taxon>Thermotogati</taxon>
        <taxon>Deinococcota</taxon>
        <taxon>Deinococci</taxon>
        <taxon>Thermales</taxon>
        <taxon>Thermaceae</taxon>
        <taxon>Thermus</taxon>
    </lineage>
</organism>
<evidence type="ECO:0000313" key="2">
    <source>
        <dbReference type="Proteomes" id="UP000288347"/>
    </source>
</evidence>
<reference evidence="1 2" key="1">
    <citation type="journal article" date="2019" name="Extremophiles">
        <title>Biogeography of thermophiles and predominance of Thermus scotoductus in domestic water heaters.</title>
        <authorList>
            <person name="Wilpiszeski R.L."/>
            <person name="Zhang Z."/>
            <person name="House C.H."/>
        </authorList>
    </citation>
    <scope>NUCLEOTIDE SEQUENCE [LARGE SCALE GENOMIC DNA]</scope>
    <source>
        <strain evidence="1 2">16_S16</strain>
    </source>
</reference>
<dbReference type="AlphaFoldDB" id="A0A430UIS9"/>
<name>A0A430UIS9_THESC</name>
<accession>A0A430UIS9</accession>
<sequence length="142" mass="15618">MRVKKRCLDALNRAAQVFDAFLPFGGAPLVTQELFHLVRALRTPHHQHRARLGIGQDEVIHFLAFNGTGVGDKAPVQFGFLFGGALLLKRLLLLERLHLTAFVKGSAVFFEYLGVQKCRGRVGLQECSVVVKVNADVVAIGL</sequence>
<comment type="caution">
    <text evidence="1">The sequence shown here is derived from an EMBL/GenBank/DDBJ whole genome shotgun (WGS) entry which is preliminary data.</text>
</comment>